<protein>
    <submittedName>
        <fullName evidence="1">Uncharacterized protein</fullName>
    </submittedName>
</protein>
<name>A0ABP2IC48_CORAM</name>
<dbReference type="RefSeq" id="WP_003849103.1">
    <property type="nucleotide sequence ID" value="NZ_CP009244.1"/>
</dbReference>
<accession>A0ABP2IC48</accession>
<dbReference type="InterPro" id="IPR012337">
    <property type="entry name" value="RNaseH-like_sf"/>
</dbReference>
<reference evidence="1 2" key="1">
    <citation type="submission" date="2010-04" db="EMBL/GenBank/DDBJ databases">
        <authorList>
            <person name="Weinstock G."/>
            <person name="Sodergren E."/>
            <person name="Clifton S."/>
            <person name="Fulton L."/>
            <person name="Fulton B."/>
            <person name="Courtney L."/>
            <person name="Fronick C."/>
            <person name="Harrison M."/>
            <person name="Strong C."/>
            <person name="Farmer C."/>
            <person name="Delahaunty K."/>
            <person name="Markovic C."/>
            <person name="Hall O."/>
            <person name="Minx P."/>
            <person name="Tomlinson C."/>
            <person name="Mitreva M."/>
            <person name="Hou S."/>
            <person name="Wollam A."/>
            <person name="Pepin K.H."/>
            <person name="Johnson M."/>
            <person name="Bhonagiri V."/>
            <person name="Zhang X."/>
            <person name="Suruliraj S."/>
            <person name="Warren W."/>
            <person name="Chinwalla A."/>
            <person name="Mardis E.R."/>
            <person name="Wilson R.K."/>
        </authorList>
    </citation>
    <scope>NUCLEOTIDE SEQUENCE [LARGE SCALE GENOMIC DNA]</scope>
    <source>
        <strain evidence="1 2">DSM 20306</strain>
    </source>
</reference>
<comment type="caution">
    <text evidence="1">The sequence shown here is derived from an EMBL/GenBank/DDBJ whole genome shotgun (WGS) entry which is preliminary data.</text>
</comment>
<evidence type="ECO:0000313" key="2">
    <source>
        <dbReference type="Proteomes" id="UP000006015"/>
    </source>
</evidence>
<dbReference type="Proteomes" id="UP000006015">
    <property type="component" value="Unassembled WGS sequence"/>
</dbReference>
<proteinExistence type="predicted"/>
<evidence type="ECO:0000313" key="1">
    <source>
        <dbReference type="EMBL" id="EFG80183.1"/>
    </source>
</evidence>
<organism evidence="1 2">
    <name type="scientific">Corynebacterium ammoniagenes DSM 20306</name>
    <dbReference type="NCBI Taxonomy" id="649754"/>
    <lineage>
        <taxon>Bacteria</taxon>
        <taxon>Bacillati</taxon>
        <taxon>Actinomycetota</taxon>
        <taxon>Actinomycetes</taxon>
        <taxon>Mycobacteriales</taxon>
        <taxon>Corynebacteriaceae</taxon>
        <taxon>Corynebacterium</taxon>
    </lineage>
</organism>
<dbReference type="SUPFAM" id="SSF53098">
    <property type="entry name" value="Ribonuclease H-like"/>
    <property type="match status" value="1"/>
</dbReference>
<keyword evidence="2" id="KW-1185">Reference proteome</keyword>
<dbReference type="InterPro" id="IPR036397">
    <property type="entry name" value="RNaseH_sf"/>
</dbReference>
<dbReference type="EMBL" id="ADNS01000031">
    <property type="protein sequence ID" value="EFG80183.1"/>
    <property type="molecule type" value="Genomic_DNA"/>
</dbReference>
<sequence length="89" mass="9605">MLSDGKFQVEKTWDTLINPERDIANSFVHKITDVDVAQAPTFADIANTVASLLAGRTMLLLSNAVYARNSHASGWSGQPMATGLMIPKS</sequence>
<dbReference type="Gene3D" id="3.30.420.10">
    <property type="entry name" value="Ribonuclease H-like superfamily/Ribonuclease H"/>
    <property type="match status" value="1"/>
</dbReference>
<gene>
    <name evidence="1" type="ORF">HMPREF0281_02274</name>
</gene>